<dbReference type="PANTHER" id="PTHR43791">
    <property type="entry name" value="PERMEASE-RELATED"/>
    <property type="match status" value="1"/>
</dbReference>
<dbReference type="Proteomes" id="UP000664132">
    <property type="component" value="Unassembled WGS sequence"/>
</dbReference>
<organism evidence="7 8">
    <name type="scientific">Cadophora malorum</name>
    <dbReference type="NCBI Taxonomy" id="108018"/>
    <lineage>
        <taxon>Eukaryota</taxon>
        <taxon>Fungi</taxon>
        <taxon>Dikarya</taxon>
        <taxon>Ascomycota</taxon>
        <taxon>Pezizomycotina</taxon>
        <taxon>Leotiomycetes</taxon>
        <taxon>Helotiales</taxon>
        <taxon>Ploettnerulaceae</taxon>
        <taxon>Cadophora</taxon>
    </lineage>
</organism>
<dbReference type="AlphaFoldDB" id="A0A8H7TML6"/>
<comment type="subcellular location">
    <subcellularLocation>
        <location evidence="1">Membrane</location>
        <topology evidence="1">Multi-pass membrane protein</topology>
    </subcellularLocation>
</comment>
<evidence type="ECO:0000256" key="3">
    <source>
        <dbReference type="ARBA" id="ARBA00022692"/>
    </source>
</evidence>
<reference evidence="7" key="1">
    <citation type="submission" date="2021-02" db="EMBL/GenBank/DDBJ databases">
        <title>Genome sequence Cadophora malorum strain M34.</title>
        <authorList>
            <person name="Stefanovic E."/>
            <person name="Vu D."/>
            <person name="Scully C."/>
            <person name="Dijksterhuis J."/>
            <person name="Roader J."/>
            <person name="Houbraken J."/>
        </authorList>
    </citation>
    <scope>NUCLEOTIDE SEQUENCE</scope>
    <source>
        <strain evidence="7">M34</strain>
    </source>
</reference>
<dbReference type="OrthoDB" id="6730379at2759"/>
<dbReference type="EMBL" id="JAFJYH010000063">
    <property type="protein sequence ID" value="KAG4421568.1"/>
    <property type="molecule type" value="Genomic_DNA"/>
</dbReference>
<evidence type="ECO:0000256" key="4">
    <source>
        <dbReference type="ARBA" id="ARBA00022989"/>
    </source>
</evidence>
<keyword evidence="5 6" id="KW-0472">Membrane</keyword>
<evidence type="ECO:0000256" key="5">
    <source>
        <dbReference type="ARBA" id="ARBA00023136"/>
    </source>
</evidence>
<comment type="caution">
    <text evidence="7">The sequence shown here is derived from an EMBL/GenBank/DDBJ whole genome shotgun (WGS) entry which is preliminary data.</text>
</comment>
<keyword evidence="2" id="KW-0813">Transport</keyword>
<evidence type="ECO:0000256" key="2">
    <source>
        <dbReference type="ARBA" id="ARBA00022448"/>
    </source>
</evidence>
<evidence type="ECO:0000313" key="7">
    <source>
        <dbReference type="EMBL" id="KAG4421568.1"/>
    </source>
</evidence>
<evidence type="ECO:0000313" key="8">
    <source>
        <dbReference type="Proteomes" id="UP000664132"/>
    </source>
</evidence>
<protein>
    <submittedName>
        <fullName evidence="7">Uncharacterized protein</fullName>
    </submittedName>
</protein>
<name>A0A8H7TML6_9HELO</name>
<accession>A0A8H7TML6</accession>
<gene>
    <name evidence="7" type="ORF">IFR04_005295</name>
</gene>
<keyword evidence="4 6" id="KW-1133">Transmembrane helix</keyword>
<proteinExistence type="predicted"/>
<dbReference type="GO" id="GO:0016020">
    <property type="term" value="C:membrane"/>
    <property type="evidence" value="ECO:0007669"/>
    <property type="project" value="UniProtKB-SubCell"/>
</dbReference>
<dbReference type="PANTHER" id="PTHR43791:SF97">
    <property type="entry name" value="ALLANTOATE TRANSPORTER, PUTATIVE (AFU_ORTHOLOGUE AFUA_1G14700)-RELATED"/>
    <property type="match status" value="1"/>
</dbReference>
<keyword evidence="8" id="KW-1185">Reference proteome</keyword>
<evidence type="ECO:0000256" key="1">
    <source>
        <dbReference type="ARBA" id="ARBA00004141"/>
    </source>
</evidence>
<sequence length="138" mass="15312">MICGQIVGIISAVFLYTLPLDALKSRLAALHKIYFHFGTYLLSRGLNATNTVGQTKTVTFGALIFITYCLSNIVARPFFKTEQAPLYALGIAAILGSYILSLITISLYAAYYAYENRRRDLADDAIGERAHLDTDFMD</sequence>
<feature type="transmembrane region" description="Helical" evidence="6">
    <location>
        <begin position="57"/>
        <end position="75"/>
    </location>
</feature>
<feature type="transmembrane region" description="Helical" evidence="6">
    <location>
        <begin position="87"/>
        <end position="111"/>
    </location>
</feature>
<evidence type="ECO:0000256" key="6">
    <source>
        <dbReference type="SAM" id="Phobius"/>
    </source>
</evidence>
<dbReference type="GO" id="GO:0022857">
    <property type="term" value="F:transmembrane transporter activity"/>
    <property type="evidence" value="ECO:0007669"/>
    <property type="project" value="TreeGrafter"/>
</dbReference>
<keyword evidence="3 6" id="KW-0812">Transmembrane</keyword>